<name>A0A9W6RIB1_9ACTN</name>
<dbReference type="AlphaFoldDB" id="A0A9W6RIB1"/>
<sequence length="208" mass="22990">MGGVSPVGLVLAFGAGEIKTAYGLRDFAEAETEFTTWVDARAWNTGDGARHIFTDGGMWLRTGKVLLPGVTTLARLVARVRDQALDRLHQALFGVLTPRQRAILELLLEVPDGARASDLERWRKGPSVASGKNLEKALVRAQEILGLGLDAVKLPPEVRYRRLVDLARYGMGATATALRRHAPPDSWRRCWPRSSTWRASRSMTAWTC</sequence>
<evidence type="ECO:0000313" key="3">
    <source>
        <dbReference type="Proteomes" id="UP001165135"/>
    </source>
</evidence>
<comment type="caution">
    <text evidence="2">The sequence shown here is derived from an EMBL/GenBank/DDBJ whole genome shotgun (WGS) entry which is preliminary data.</text>
</comment>
<protein>
    <recommendedName>
        <fullName evidence="1">DUF4158 domain-containing protein</fullName>
    </recommendedName>
</protein>
<organism evidence="2 3">
    <name type="scientific">Actinoallomurus iriomotensis</name>
    <dbReference type="NCBI Taxonomy" id="478107"/>
    <lineage>
        <taxon>Bacteria</taxon>
        <taxon>Bacillati</taxon>
        <taxon>Actinomycetota</taxon>
        <taxon>Actinomycetes</taxon>
        <taxon>Streptosporangiales</taxon>
        <taxon>Thermomonosporaceae</taxon>
        <taxon>Actinoallomurus</taxon>
    </lineage>
</organism>
<accession>A0A9W6RIB1</accession>
<feature type="domain" description="DUF4158" evidence="1">
    <location>
        <begin position="17"/>
        <end position="80"/>
    </location>
</feature>
<evidence type="ECO:0000313" key="2">
    <source>
        <dbReference type="EMBL" id="GLY76064.1"/>
    </source>
</evidence>
<dbReference type="EMBL" id="BSTJ01000005">
    <property type="protein sequence ID" value="GLY76064.1"/>
    <property type="molecule type" value="Genomic_DNA"/>
</dbReference>
<gene>
    <name evidence="2" type="ORF">Airi01_043310</name>
</gene>
<evidence type="ECO:0000259" key="1">
    <source>
        <dbReference type="Pfam" id="PF13700"/>
    </source>
</evidence>
<reference evidence="2" key="1">
    <citation type="submission" date="2023-03" db="EMBL/GenBank/DDBJ databases">
        <title>Actinoallomurus iriomotensis NBRC 103681.</title>
        <authorList>
            <person name="Ichikawa N."/>
            <person name="Sato H."/>
            <person name="Tonouchi N."/>
        </authorList>
    </citation>
    <scope>NUCLEOTIDE SEQUENCE</scope>
    <source>
        <strain evidence="2">NBRC 103681</strain>
    </source>
</reference>
<dbReference type="Pfam" id="PF13700">
    <property type="entry name" value="DUF4158"/>
    <property type="match status" value="1"/>
</dbReference>
<dbReference type="InterPro" id="IPR025296">
    <property type="entry name" value="DUF4158"/>
</dbReference>
<proteinExistence type="predicted"/>
<dbReference type="Proteomes" id="UP001165135">
    <property type="component" value="Unassembled WGS sequence"/>
</dbReference>